<comment type="similarity">
    <text evidence="2 10 11">Belongs to the TonB-dependent receptor family.</text>
</comment>
<dbReference type="OrthoDB" id="8663017at2"/>
<dbReference type="InterPro" id="IPR039426">
    <property type="entry name" value="TonB-dep_rcpt-like"/>
</dbReference>
<evidence type="ECO:0000256" key="8">
    <source>
        <dbReference type="ARBA" id="ARBA00023170"/>
    </source>
</evidence>
<dbReference type="Pfam" id="PF07715">
    <property type="entry name" value="Plug"/>
    <property type="match status" value="1"/>
</dbReference>
<keyword evidence="5 10" id="KW-0812">Transmembrane</keyword>
<evidence type="ECO:0000259" key="13">
    <source>
        <dbReference type="Pfam" id="PF07715"/>
    </source>
</evidence>
<keyword evidence="15" id="KW-1185">Reference proteome</keyword>
<name>A0A1G8PCS3_9GAMM</name>
<organism evidence="14 15">
    <name type="scientific">Billgrantia gudaonensis</name>
    <dbReference type="NCBI Taxonomy" id="376427"/>
    <lineage>
        <taxon>Bacteria</taxon>
        <taxon>Pseudomonadati</taxon>
        <taxon>Pseudomonadota</taxon>
        <taxon>Gammaproteobacteria</taxon>
        <taxon>Oceanospirillales</taxon>
        <taxon>Halomonadaceae</taxon>
        <taxon>Billgrantia</taxon>
    </lineage>
</organism>
<dbReference type="NCBIfam" id="TIGR01783">
    <property type="entry name" value="TonB-siderophor"/>
    <property type="match status" value="1"/>
</dbReference>
<dbReference type="Gene3D" id="2.40.170.20">
    <property type="entry name" value="TonB-dependent receptor, beta-barrel domain"/>
    <property type="match status" value="1"/>
</dbReference>
<evidence type="ECO:0000256" key="5">
    <source>
        <dbReference type="ARBA" id="ARBA00022692"/>
    </source>
</evidence>
<dbReference type="GO" id="GO:0015891">
    <property type="term" value="P:siderophore transport"/>
    <property type="evidence" value="ECO:0007669"/>
    <property type="project" value="InterPro"/>
</dbReference>
<protein>
    <submittedName>
        <fullName evidence="14">Outer-membrane receptor for ferric coprogen and ferric-rhodotorulic acid</fullName>
    </submittedName>
</protein>
<evidence type="ECO:0000313" key="15">
    <source>
        <dbReference type="Proteomes" id="UP000198525"/>
    </source>
</evidence>
<dbReference type="RefSeq" id="WP_089682642.1">
    <property type="nucleotide sequence ID" value="NZ_FNES01000002.1"/>
</dbReference>
<dbReference type="AlphaFoldDB" id="A0A1G8PCS3"/>
<keyword evidence="6 11" id="KW-0798">TonB box</keyword>
<dbReference type="InterPro" id="IPR012910">
    <property type="entry name" value="Plug_dom"/>
</dbReference>
<keyword evidence="8 14" id="KW-0675">Receptor</keyword>
<evidence type="ECO:0000256" key="11">
    <source>
        <dbReference type="RuleBase" id="RU003357"/>
    </source>
</evidence>
<dbReference type="GO" id="GO:0038023">
    <property type="term" value="F:signaling receptor activity"/>
    <property type="evidence" value="ECO:0007669"/>
    <property type="project" value="InterPro"/>
</dbReference>
<evidence type="ECO:0000256" key="3">
    <source>
        <dbReference type="ARBA" id="ARBA00022448"/>
    </source>
</evidence>
<dbReference type="PANTHER" id="PTHR32552">
    <property type="entry name" value="FERRICHROME IRON RECEPTOR-RELATED"/>
    <property type="match status" value="1"/>
</dbReference>
<feature type="domain" description="TonB-dependent receptor-like beta-barrel" evidence="12">
    <location>
        <begin position="286"/>
        <end position="686"/>
    </location>
</feature>
<dbReference type="CDD" id="cd01347">
    <property type="entry name" value="ligand_gated_channel"/>
    <property type="match status" value="1"/>
</dbReference>
<evidence type="ECO:0000256" key="2">
    <source>
        <dbReference type="ARBA" id="ARBA00009810"/>
    </source>
</evidence>
<dbReference type="Gene3D" id="2.170.130.10">
    <property type="entry name" value="TonB-dependent receptor, plug domain"/>
    <property type="match status" value="1"/>
</dbReference>
<evidence type="ECO:0000259" key="12">
    <source>
        <dbReference type="Pfam" id="PF00593"/>
    </source>
</evidence>
<evidence type="ECO:0000256" key="6">
    <source>
        <dbReference type="ARBA" id="ARBA00023077"/>
    </source>
</evidence>
<keyword evidence="4 10" id="KW-1134">Transmembrane beta strand</keyword>
<dbReference type="InterPro" id="IPR036942">
    <property type="entry name" value="Beta-barrel_TonB_sf"/>
</dbReference>
<sequence length="718" mass="78359">MNAADIHDRAGVPIVLIGALSMTILPNLASAQQSEARLETLTVAGNRLYDMLPSEVTGGYAVDAATVGTRTPASLRDIPQSVTVLSRDYLSDRQFVTLDQAAKYTPGLRTLANDDGRSSIFSRGYEYNEYNVDGLPAPMSSLWGTLPSMAALDRVEIMRGPSGLFNSTSELGGIVNMVRKRPTDTFSGALTGRYGSWNQRYLEADLGGPLDAEGRVRGRVDLALADRDSFVDVKENRNESFYGTLDVDLSDATTLSVAWWRQDKEMVPGNGLPAWSDGTLLDVPRSTFLGADWNRFEGSMDDAFLELTHRFANGGHGRIAARGSWRDADLAYAYSASGADANGDVGMAAIGRTFSQDTLAVDASYSQPFAVLGGISEFVVGSDFKRYDTDYRAWALRNLGTSNVFDHDPSAIVRPGQDYTTANRESEREAGVYSKLTLRPVASLALIGGARLSWYDVDSEATTLATGRTRRDEQSLDAEVTPYAGAVWDIDDAHSLYASYSEVFQPQSALDEQGDLLEPRQGRQYEAGIKGSYRDGALNARLTLFQLTDENRATTPYDENGAPISAYQVASGETRIRGGELELGGELMPGWQWLAGYTYLDTETLSGDEEALFAIMPRHHFTLWNRYDFGGALSGWRVGAGLNAMSEFAFERGGTRVEAPGYGVVDAMVGYDFNESLSATLNVNNLLDKTYYARIATPATFNFYGESRSVVAGIRYTF</sequence>
<keyword evidence="9 10" id="KW-0998">Cell outer membrane</keyword>
<dbReference type="GO" id="GO:0009279">
    <property type="term" value="C:cell outer membrane"/>
    <property type="evidence" value="ECO:0007669"/>
    <property type="project" value="UniProtKB-SubCell"/>
</dbReference>
<dbReference type="PROSITE" id="PS52016">
    <property type="entry name" value="TONB_DEPENDENT_REC_3"/>
    <property type="match status" value="1"/>
</dbReference>
<dbReference type="Pfam" id="PF00593">
    <property type="entry name" value="TonB_dep_Rec_b-barrel"/>
    <property type="match status" value="1"/>
</dbReference>
<dbReference type="EMBL" id="FNES01000002">
    <property type="protein sequence ID" value="SDI89540.1"/>
    <property type="molecule type" value="Genomic_DNA"/>
</dbReference>
<evidence type="ECO:0000256" key="1">
    <source>
        <dbReference type="ARBA" id="ARBA00004571"/>
    </source>
</evidence>
<evidence type="ECO:0000256" key="9">
    <source>
        <dbReference type="ARBA" id="ARBA00023237"/>
    </source>
</evidence>
<dbReference type="GO" id="GO:0015344">
    <property type="term" value="F:siderophore uptake transmembrane transporter activity"/>
    <property type="evidence" value="ECO:0007669"/>
    <property type="project" value="TreeGrafter"/>
</dbReference>
<proteinExistence type="inferred from homology"/>
<dbReference type="PANTHER" id="PTHR32552:SF74">
    <property type="entry name" value="HYDROXAMATE SIDEROPHORE RECEPTOR FHUE"/>
    <property type="match status" value="1"/>
</dbReference>
<reference evidence="14 15" key="1">
    <citation type="submission" date="2016-10" db="EMBL/GenBank/DDBJ databases">
        <authorList>
            <person name="de Groot N.N."/>
        </authorList>
    </citation>
    <scope>NUCLEOTIDE SEQUENCE [LARGE SCALE GENOMIC DNA]</scope>
    <source>
        <strain evidence="14 15">CGMCC 1.6133</strain>
    </source>
</reference>
<evidence type="ECO:0000256" key="4">
    <source>
        <dbReference type="ARBA" id="ARBA00022452"/>
    </source>
</evidence>
<evidence type="ECO:0000256" key="10">
    <source>
        <dbReference type="PROSITE-ProRule" id="PRU01360"/>
    </source>
</evidence>
<dbReference type="InterPro" id="IPR010105">
    <property type="entry name" value="TonB_sidphr_rcpt"/>
</dbReference>
<dbReference type="STRING" id="376427.SAMN04487954_10224"/>
<keyword evidence="7 10" id="KW-0472">Membrane</keyword>
<evidence type="ECO:0000256" key="7">
    <source>
        <dbReference type="ARBA" id="ARBA00023136"/>
    </source>
</evidence>
<keyword evidence="3 10" id="KW-0813">Transport</keyword>
<evidence type="ECO:0000313" key="14">
    <source>
        <dbReference type="EMBL" id="SDI89540.1"/>
    </source>
</evidence>
<dbReference type="SUPFAM" id="SSF56935">
    <property type="entry name" value="Porins"/>
    <property type="match status" value="1"/>
</dbReference>
<gene>
    <name evidence="14" type="ORF">SAMN04487954_10224</name>
</gene>
<accession>A0A1G8PCS3</accession>
<dbReference type="Proteomes" id="UP000198525">
    <property type="component" value="Unassembled WGS sequence"/>
</dbReference>
<dbReference type="InterPro" id="IPR037066">
    <property type="entry name" value="Plug_dom_sf"/>
</dbReference>
<dbReference type="InterPro" id="IPR000531">
    <property type="entry name" value="Beta-barrel_TonB"/>
</dbReference>
<feature type="domain" description="TonB-dependent receptor plug" evidence="13">
    <location>
        <begin position="75"/>
        <end position="174"/>
    </location>
</feature>
<comment type="subcellular location">
    <subcellularLocation>
        <location evidence="1 10">Cell outer membrane</location>
        <topology evidence="1 10">Multi-pass membrane protein</topology>
    </subcellularLocation>
</comment>